<dbReference type="RefSeq" id="WP_156041309.1">
    <property type="nucleotide sequence ID" value="NZ_ASRX01000060.1"/>
</dbReference>
<dbReference type="PANTHER" id="PTHR35279">
    <property type="match status" value="1"/>
</dbReference>
<feature type="chain" id="PRO_5001500095" evidence="2">
    <location>
        <begin position="20"/>
        <end position="364"/>
    </location>
</feature>
<name>A0A017T1S5_9BACT</name>
<reference evidence="3 4" key="1">
    <citation type="submission" date="2013-05" db="EMBL/GenBank/DDBJ databases">
        <title>Genome assembly of Chondromyces apiculatus DSM 436.</title>
        <authorList>
            <person name="Sharma G."/>
            <person name="Khatri I."/>
            <person name="Kaur C."/>
            <person name="Mayilraj S."/>
            <person name="Subramanian S."/>
        </authorList>
    </citation>
    <scope>NUCLEOTIDE SEQUENCE [LARGE SCALE GENOMIC DNA]</scope>
    <source>
        <strain evidence="3 4">DSM 436</strain>
    </source>
</reference>
<keyword evidence="4" id="KW-1185">Reference proteome</keyword>
<feature type="region of interest" description="Disordered" evidence="1">
    <location>
        <begin position="232"/>
        <end position="253"/>
    </location>
</feature>
<dbReference type="eggNOG" id="COG2152">
    <property type="taxonomic scope" value="Bacteria"/>
</dbReference>
<dbReference type="SUPFAM" id="SSF75005">
    <property type="entry name" value="Arabinanase/levansucrase/invertase"/>
    <property type="match status" value="1"/>
</dbReference>
<evidence type="ECO:0000256" key="1">
    <source>
        <dbReference type="SAM" id="MobiDB-lite"/>
    </source>
</evidence>
<dbReference type="PROSITE" id="PS51257">
    <property type="entry name" value="PROKAR_LIPOPROTEIN"/>
    <property type="match status" value="1"/>
</dbReference>
<accession>A0A017T1S5</accession>
<protein>
    <submittedName>
        <fullName evidence="3">Glycosyl hydrolase family 32, N terminal domain protein</fullName>
    </submittedName>
</protein>
<evidence type="ECO:0000313" key="3">
    <source>
        <dbReference type="EMBL" id="EYF02491.1"/>
    </source>
</evidence>
<proteinExistence type="predicted"/>
<sequence length="364" mass="36772">MKSPRIAVCSFVVALAGCATLPSTSPGDDALPNAAAGPFRAIAQEELGATRVAPFTINDDTSFTRDPSVVDADGDPGTAVASGYFSATRVPEGETADPAAPPNAVVHHQAEDGRSFGRRATVVLEPEAAWEGDSVGAPSALRVEGEVWLYYAAAGGIGLARSSDGLAFTREEGPVLVAAPGGWEQGVVPAAPGVVRLPEGSFRMFYEVALPSGMAIGEARSADGIQWERLGNAPALAPSPPAEEGEESPYDDAGVGAPAPALAISATGRPILRVYHAATSRAGRATIGLAARFLDGAGNDAPLSRAIAPVFGGSASVLASAPWVTTHAGLSLLFANQRVDEDPAYPAVAVGVAPADGALPPPAP</sequence>
<keyword evidence="3" id="KW-0378">Hydrolase</keyword>
<feature type="signal peptide" evidence="2">
    <location>
        <begin position="1"/>
        <end position="19"/>
    </location>
</feature>
<keyword evidence="2" id="KW-0732">Signal</keyword>
<dbReference type="GO" id="GO:0016787">
    <property type="term" value="F:hydrolase activity"/>
    <property type="evidence" value="ECO:0007669"/>
    <property type="project" value="UniProtKB-KW"/>
</dbReference>
<dbReference type="InterPro" id="IPR023296">
    <property type="entry name" value="Glyco_hydro_beta-prop_sf"/>
</dbReference>
<comment type="caution">
    <text evidence="3">The sequence shown here is derived from an EMBL/GenBank/DDBJ whole genome shotgun (WGS) entry which is preliminary data.</text>
</comment>
<gene>
    <name evidence="3" type="ORF">CAP_7113</name>
</gene>
<dbReference type="Gene3D" id="2.115.10.20">
    <property type="entry name" value="Glycosyl hydrolase domain, family 43"/>
    <property type="match status" value="1"/>
</dbReference>
<evidence type="ECO:0000313" key="4">
    <source>
        <dbReference type="Proteomes" id="UP000019678"/>
    </source>
</evidence>
<evidence type="ECO:0000256" key="2">
    <source>
        <dbReference type="SAM" id="SignalP"/>
    </source>
</evidence>
<dbReference type="OrthoDB" id="5496888at2"/>
<dbReference type="AlphaFoldDB" id="A0A017T1S5"/>
<dbReference type="EMBL" id="ASRX01000060">
    <property type="protein sequence ID" value="EYF02491.1"/>
    <property type="molecule type" value="Genomic_DNA"/>
</dbReference>
<organism evidence="3 4">
    <name type="scientific">Chondromyces apiculatus DSM 436</name>
    <dbReference type="NCBI Taxonomy" id="1192034"/>
    <lineage>
        <taxon>Bacteria</taxon>
        <taxon>Pseudomonadati</taxon>
        <taxon>Myxococcota</taxon>
        <taxon>Polyangia</taxon>
        <taxon>Polyangiales</taxon>
        <taxon>Polyangiaceae</taxon>
        <taxon>Chondromyces</taxon>
    </lineage>
</organism>
<dbReference type="Proteomes" id="UP000019678">
    <property type="component" value="Unassembled WGS sequence"/>
</dbReference>
<dbReference type="STRING" id="1192034.CAP_7113"/>
<dbReference type="PANTHER" id="PTHR35279:SF1">
    <property type="entry name" value="ARABINANASE_LEVANSUCRASE_INVERTASE"/>
    <property type="match status" value="1"/>
</dbReference>